<dbReference type="Pfam" id="PF01039">
    <property type="entry name" value="Carboxyl_trans"/>
    <property type="match status" value="1"/>
</dbReference>
<dbReference type="PRINTS" id="PR01070">
    <property type="entry name" value="ACCCTRFRASEB"/>
</dbReference>
<dbReference type="Gene3D" id="3.90.226.10">
    <property type="entry name" value="2-enoyl-CoA Hydratase, Chain A, domain 1"/>
    <property type="match status" value="2"/>
</dbReference>
<dbReference type="AlphaFoldDB" id="A0A3A4AVF3"/>
<dbReference type="GO" id="GO:0006633">
    <property type="term" value="P:fatty acid biosynthetic process"/>
    <property type="evidence" value="ECO:0007669"/>
    <property type="project" value="InterPro"/>
</dbReference>
<dbReference type="PANTHER" id="PTHR42995:SF5">
    <property type="entry name" value="ACETYL-COENZYME A CARBOXYLASE CARBOXYL TRANSFERASE SUBUNIT BETA, CHLOROPLASTIC"/>
    <property type="match status" value="1"/>
</dbReference>
<evidence type="ECO:0000313" key="6">
    <source>
        <dbReference type="Proteomes" id="UP000265768"/>
    </source>
</evidence>
<evidence type="ECO:0000259" key="4">
    <source>
        <dbReference type="PROSITE" id="PS50989"/>
    </source>
</evidence>
<dbReference type="Proteomes" id="UP000265768">
    <property type="component" value="Unassembled WGS sequence"/>
</dbReference>
<gene>
    <name evidence="5" type="ORF">D5H75_19835</name>
</gene>
<dbReference type="InterPro" id="IPR011763">
    <property type="entry name" value="COA_CT_C"/>
</dbReference>
<evidence type="ECO:0000259" key="3">
    <source>
        <dbReference type="PROSITE" id="PS50980"/>
    </source>
</evidence>
<protein>
    <submittedName>
        <fullName evidence="5">Acetyl-CoA carboxyl transferase</fullName>
    </submittedName>
</protein>
<dbReference type="InterPro" id="IPR011762">
    <property type="entry name" value="COA_CT_N"/>
</dbReference>
<keyword evidence="1 5" id="KW-0808">Transferase</keyword>
<dbReference type="EMBL" id="QZEY01000007">
    <property type="protein sequence ID" value="RJL31304.1"/>
    <property type="molecule type" value="Genomic_DNA"/>
</dbReference>
<name>A0A3A4AVF3_9ACTN</name>
<dbReference type="InterPro" id="IPR000438">
    <property type="entry name" value="Acetyl_CoA_COase_Trfase_b_su"/>
</dbReference>
<dbReference type="PANTHER" id="PTHR42995">
    <property type="entry name" value="ACETYL-COENZYME A CARBOXYLASE CARBOXYL TRANSFERASE SUBUNIT BETA, CHLOROPLASTIC"/>
    <property type="match status" value="1"/>
</dbReference>
<proteinExistence type="predicted"/>
<accession>A0A3A4AVF3</accession>
<feature type="region of interest" description="Disordered" evidence="2">
    <location>
        <begin position="229"/>
        <end position="254"/>
    </location>
</feature>
<evidence type="ECO:0000313" key="5">
    <source>
        <dbReference type="EMBL" id="RJL31304.1"/>
    </source>
</evidence>
<dbReference type="SUPFAM" id="SSF52096">
    <property type="entry name" value="ClpP/crotonase"/>
    <property type="match status" value="2"/>
</dbReference>
<dbReference type="PROSITE" id="PS50980">
    <property type="entry name" value="COA_CT_NTER"/>
    <property type="match status" value="1"/>
</dbReference>
<dbReference type="InterPro" id="IPR029045">
    <property type="entry name" value="ClpP/crotonase-like_dom_sf"/>
</dbReference>
<dbReference type="GO" id="GO:0009317">
    <property type="term" value="C:acetyl-CoA carboxylase complex"/>
    <property type="evidence" value="ECO:0007669"/>
    <property type="project" value="InterPro"/>
</dbReference>
<sequence length="496" mass="51947">MGGRPDARALVRAVLDPGTFRSWDSPPRDPVAAGTPYGEELAAARERSGYDESVITGEGLLGGRRVAVMACEFSFLAGSIGVAAAERLVAAVERATAEGLPLLAAPASGGTRMQEGALAFTQMIKIAAAVRLHRAAGLPYVVYLRHPTTGGVFASWGSLGHVTAAEPGALIGFLGPRVYEALYGEPFPPGVQRAENLFAHGLVDAVVDASQAREIAIRALSVLCAPRDGLDPGPEPEEADAEGIPAWDAITRSRRPDRPGVRELLRYGAADVTPLHGTGSGESDPGLLLALARFGTAPAVVIGQDRRKQRDGVPLGPAGLRVARRGMRLASELGLPLVSVVDTAGAALSKEAEEGGLAGEIARCLADLVTLTAPTVCLLLGEGAGGAALALLPADRVLCAQHAWLSPLLPEGASAILYRATDFAPEIAERQGVRAADLRRDGIVDRIIPERPDAADEPAAFSRRVARALDHELAVLLAAAPAYRLEARLRRYRDLR</sequence>
<dbReference type="OrthoDB" id="9772975at2"/>
<dbReference type="GO" id="GO:0003989">
    <property type="term" value="F:acetyl-CoA carboxylase activity"/>
    <property type="evidence" value="ECO:0007669"/>
    <property type="project" value="InterPro"/>
</dbReference>
<dbReference type="GO" id="GO:0016740">
    <property type="term" value="F:transferase activity"/>
    <property type="evidence" value="ECO:0007669"/>
    <property type="project" value="UniProtKB-KW"/>
</dbReference>
<dbReference type="InterPro" id="IPR034733">
    <property type="entry name" value="AcCoA_carboxyl_beta"/>
</dbReference>
<dbReference type="RefSeq" id="WP_119927989.1">
    <property type="nucleotide sequence ID" value="NZ_QZEY01000007.1"/>
</dbReference>
<dbReference type="GO" id="GO:2001295">
    <property type="term" value="P:malonyl-CoA biosynthetic process"/>
    <property type="evidence" value="ECO:0007669"/>
    <property type="project" value="TreeGrafter"/>
</dbReference>
<comment type="caution">
    <text evidence="5">The sequence shown here is derived from an EMBL/GenBank/DDBJ whole genome shotgun (WGS) entry which is preliminary data.</text>
</comment>
<evidence type="ECO:0000256" key="2">
    <source>
        <dbReference type="SAM" id="MobiDB-lite"/>
    </source>
</evidence>
<organism evidence="5 6">
    <name type="scientific">Bailinhaonella thermotolerans</name>
    <dbReference type="NCBI Taxonomy" id="1070861"/>
    <lineage>
        <taxon>Bacteria</taxon>
        <taxon>Bacillati</taxon>
        <taxon>Actinomycetota</taxon>
        <taxon>Actinomycetes</taxon>
        <taxon>Streptosporangiales</taxon>
        <taxon>Streptosporangiaceae</taxon>
        <taxon>Bailinhaonella</taxon>
    </lineage>
</organism>
<dbReference type="PROSITE" id="PS50989">
    <property type="entry name" value="COA_CT_CTER"/>
    <property type="match status" value="1"/>
</dbReference>
<feature type="domain" description="CoA carboxyltransferase N-terminal" evidence="3">
    <location>
        <begin position="1"/>
        <end position="238"/>
    </location>
</feature>
<reference evidence="5 6" key="1">
    <citation type="submission" date="2018-09" db="EMBL/GenBank/DDBJ databases">
        <title>YIM 75507 draft genome.</title>
        <authorList>
            <person name="Tang S."/>
            <person name="Feng Y."/>
        </authorList>
    </citation>
    <scope>NUCLEOTIDE SEQUENCE [LARGE SCALE GENOMIC DNA]</scope>
    <source>
        <strain evidence="5 6">YIM 75507</strain>
    </source>
</reference>
<evidence type="ECO:0000256" key="1">
    <source>
        <dbReference type="ARBA" id="ARBA00022679"/>
    </source>
</evidence>
<keyword evidence="6" id="KW-1185">Reference proteome</keyword>
<feature type="domain" description="CoA carboxyltransferase C-terminal" evidence="4">
    <location>
        <begin position="235"/>
        <end position="475"/>
    </location>
</feature>